<comment type="caution">
    <text evidence="8">The sequence shown here is derived from an EMBL/GenBank/DDBJ whole genome shotgun (WGS) entry which is preliminary data.</text>
</comment>
<feature type="region of interest" description="Disordered" evidence="4">
    <location>
        <begin position="641"/>
        <end position="697"/>
    </location>
</feature>
<feature type="compositionally biased region" description="Low complexity" evidence="4">
    <location>
        <begin position="1533"/>
        <end position="1561"/>
    </location>
</feature>
<evidence type="ECO:0000256" key="3">
    <source>
        <dbReference type="ARBA" id="ARBA00023136"/>
    </source>
</evidence>
<dbReference type="InterPro" id="IPR036034">
    <property type="entry name" value="PDZ_sf"/>
</dbReference>
<reference evidence="8 9" key="1">
    <citation type="submission" date="2024-05" db="EMBL/GenBank/DDBJ databases">
        <authorList>
            <person name="Wallberg A."/>
        </authorList>
    </citation>
    <scope>NUCLEOTIDE SEQUENCE [LARGE SCALE GENOMIC DNA]</scope>
</reference>
<evidence type="ECO:0000259" key="6">
    <source>
        <dbReference type="PROSITE" id="PS50052"/>
    </source>
</evidence>
<feature type="compositionally biased region" description="Low complexity" evidence="4">
    <location>
        <begin position="763"/>
        <end position="782"/>
    </location>
</feature>
<protein>
    <recommendedName>
        <fullName evidence="10">Membrane-associated guanylate kinase, WW and PDZ domain-containing protein 1</fullName>
    </recommendedName>
</protein>
<feature type="compositionally biased region" description="Polar residues" evidence="4">
    <location>
        <begin position="1317"/>
        <end position="1342"/>
    </location>
</feature>
<dbReference type="InterPro" id="IPR008145">
    <property type="entry name" value="GK/Ca_channel_bsu"/>
</dbReference>
<dbReference type="CDD" id="cd06735">
    <property type="entry name" value="PDZ5_MAGI-1_3-like"/>
    <property type="match status" value="1"/>
</dbReference>
<evidence type="ECO:0000256" key="2">
    <source>
        <dbReference type="ARBA" id="ARBA00022737"/>
    </source>
</evidence>
<feature type="domain" description="WW" evidence="5">
    <location>
        <begin position="601"/>
        <end position="634"/>
    </location>
</feature>
<dbReference type="CDD" id="cd06732">
    <property type="entry name" value="PDZ2_MAGI-1_3-like"/>
    <property type="match status" value="1"/>
</dbReference>
<feature type="compositionally biased region" description="Pro residues" evidence="4">
    <location>
        <begin position="519"/>
        <end position="534"/>
    </location>
</feature>
<dbReference type="FunFam" id="2.30.42.10:FF:000144">
    <property type="entry name" value="Membrane associated guanylate kinase, WW and PDZ domain containing 2"/>
    <property type="match status" value="1"/>
</dbReference>
<feature type="region of interest" description="Disordered" evidence="4">
    <location>
        <begin position="1367"/>
        <end position="1390"/>
    </location>
</feature>
<feature type="compositionally biased region" description="Polar residues" evidence="4">
    <location>
        <begin position="641"/>
        <end position="659"/>
    </location>
</feature>
<evidence type="ECO:0000259" key="5">
    <source>
        <dbReference type="PROSITE" id="PS50020"/>
    </source>
</evidence>
<dbReference type="InterPro" id="IPR001478">
    <property type="entry name" value="PDZ"/>
</dbReference>
<dbReference type="SMART" id="SM00228">
    <property type="entry name" value="PDZ"/>
    <property type="match status" value="5"/>
</dbReference>
<feature type="domain" description="PDZ" evidence="7">
    <location>
        <begin position="1239"/>
        <end position="1302"/>
    </location>
</feature>
<keyword evidence="9" id="KW-1185">Reference proteome</keyword>
<evidence type="ECO:0000256" key="1">
    <source>
        <dbReference type="ARBA" id="ARBA00004170"/>
    </source>
</evidence>
<dbReference type="Gene3D" id="3.30.63.10">
    <property type="entry name" value="Guanylate Kinase phosphate binding domain"/>
    <property type="match status" value="1"/>
</dbReference>
<dbReference type="PROSITE" id="PS50052">
    <property type="entry name" value="GUANYLATE_KINASE_2"/>
    <property type="match status" value="1"/>
</dbReference>
<dbReference type="Proteomes" id="UP001497623">
    <property type="component" value="Unassembled WGS sequence"/>
</dbReference>
<feature type="domain" description="PDZ" evidence="7">
    <location>
        <begin position="1769"/>
        <end position="1851"/>
    </location>
</feature>
<keyword evidence="2" id="KW-0677">Repeat</keyword>
<feature type="domain" description="WW" evidence="5">
    <location>
        <begin position="554"/>
        <end position="587"/>
    </location>
</feature>
<dbReference type="GO" id="GO:0007165">
    <property type="term" value="P:signal transduction"/>
    <property type="evidence" value="ECO:0007669"/>
    <property type="project" value="TreeGrafter"/>
</dbReference>
<evidence type="ECO:0000313" key="8">
    <source>
        <dbReference type="EMBL" id="CAL4060667.1"/>
    </source>
</evidence>
<feature type="region of interest" description="Disordered" evidence="4">
    <location>
        <begin position="455"/>
        <end position="559"/>
    </location>
</feature>
<evidence type="ECO:0000256" key="4">
    <source>
        <dbReference type="SAM" id="MobiDB-lite"/>
    </source>
</evidence>
<dbReference type="EMBL" id="CAXKWB010000400">
    <property type="protein sequence ID" value="CAL4060667.1"/>
    <property type="molecule type" value="Genomic_DNA"/>
</dbReference>
<feature type="region of interest" description="Disordered" evidence="4">
    <location>
        <begin position="354"/>
        <end position="381"/>
    </location>
</feature>
<dbReference type="SUPFAM" id="SSF51045">
    <property type="entry name" value="WW domain"/>
    <property type="match status" value="2"/>
</dbReference>
<dbReference type="InterPro" id="IPR027417">
    <property type="entry name" value="P-loop_NTPase"/>
</dbReference>
<feature type="compositionally biased region" description="Low complexity" evidence="4">
    <location>
        <begin position="674"/>
        <end position="683"/>
    </location>
</feature>
<evidence type="ECO:0000313" key="9">
    <source>
        <dbReference type="Proteomes" id="UP001497623"/>
    </source>
</evidence>
<dbReference type="FunFam" id="2.30.42.10:FF:000232">
    <property type="entry name" value="Uncharacterized protein, isoform A"/>
    <property type="match status" value="1"/>
</dbReference>
<dbReference type="PROSITE" id="PS50020">
    <property type="entry name" value="WW_DOMAIN_2"/>
    <property type="match status" value="2"/>
</dbReference>
<dbReference type="GO" id="GO:0016020">
    <property type="term" value="C:membrane"/>
    <property type="evidence" value="ECO:0007669"/>
    <property type="project" value="UniProtKB-SubCell"/>
</dbReference>
<proteinExistence type="predicted"/>
<dbReference type="Gene3D" id="2.30.42.10">
    <property type="match status" value="5"/>
</dbReference>
<gene>
    <name evidence="8" type="ORF">MNOR_LOCUS1507</name>
</gene>
<dbReference type="CDD" id="cd06733">
    <property type="entry name" value="PDZ3_MAGI-1_3-like"/>
    <property type="match status" value="1"/>
</dbReference>
<dbReference type="PANTHER" id="PTHR10316:SF40">
    <property type="entry name" value="LD27118P"/>
    <property type="match status" value="1"/>
</dbReference>
<dbReference type="CDD" id="cd00201">
    <property type="entry name" value="WW"/>
    <property type="match status" value="2"/>
</dbReference>
<name>A0AAV2PL35_MEGNR</name>
<feature type="non-terminal residue" evidence="8">
    <location>
        <position position="2110"/>
    </location>
</feature>
<feature type="compositionally biased region" description="Low complexity" evidence="4">
    <location>
        <begin position="1855"/>
        <end position="1868"/>
    </location>
</feature>
<feature type="non-terminal residue" evidence="8">
    <location>
        <position position="1"/>
    </location>
</feature>
<feature type="domain" description="PDZ" evidence="7">
    <location>
        <begin position="1905"/>
        <end position="1988"/>
    </location>
</feature>
<feature type="compositionally biased region" description="Basic and acidic residues" evidence="4">
    <location>
        <begin position="1619"/>
        <end position="1632"/>
    </location>
</feature>
<dbReference type="InterPro" id="IPR020590">
    <property type="entry name" value="Guanylate_kinase_CS"/>
</dbReference>
<dbReference type="Pfam" id="PF00625">
    <property type="entry name" value="Guanylate_kin"/>
    <property type="match status" value="1"/>
</dbReference>
<dbReference type="PROSITE" id="PS50106">
    <property type="entry name" value="PDZ"/>
    <property type="match status" value="5"/>
</dbReference>
<organism evidence="8 9">
    <name type="scientific">Meganyctiphanes norvegica</name>
    <name type="common">Northern krill</name>
    <name type="synonym">Thysanopoda norvegica</name>
    <dbReference type="NCBI Taxonomy" id="48144"/>
    <lineage>
        <taxon>Eukaryota</taxon>
        <taxon>Metazoa</taxon>
        <taxon>Ecdysozoa</taxon>
        <taxon>Arthropoda</taxon>
        <taxon>Crustacea</taxon>
        <taxon>Multicrustacea</taxon>
        <taxon>Malacostraca</taxon>
        <taxon>Eumalacostraca</taxon>
        <taxon>Eucarida</taxon>
        <taxon>Euphausiacea</taxon>
        <taxon>Euphausiidae</taxon>
        <taxon>Meganyctiphanes</taxon>
    </lineage>
</organism>
<dbReference type="Gene3D" id="2.20.70.10">
    <property type="match status" value="2"/>
</dbReference>
<dbReference type="FunFam" id="3.30.63.10:FF:000003">
    <property type="entry name" value="Membrane-associated guanylate kinase, WW and PDZ domain-containing protein 3 isoform 1"/>
    <property type="match status" value="1"/>
</dbReference>
<dbReference type="InterPro" id="IPR036020">
    <property type="entry name" value="WW_dom_sf"/>
</dbReference>
<dbReference type="Pfam" id="PF00397">
    <property type="entry name" value="WW"/>
    <property type="match status" value="2"/>
</dbReference>
<feature type="region of interest" description="Disordered" evidence="4">
    <location>
        <begin position="735"/>
        <end position="790"/>
    </location>
</feature>
<evidence type="ECO:0000259" key="7">
    <source>
        <dbReference type="PROSITE" id="PS50106"/>
    </source>
</evidence>
<feature type="domain" description="Guanylate kinase-like" evidence="6">
    <location>
        <begin position="383"/>
        <end position="463"/>
    </location>
</feature>
<dbReference type="SUPFAM" id="SSF50156">
    <property type="entry name" value="PDZ domain-like"/>
    <property type="match status" value="5"/>
</dbReference>
<feature type="region of interest" description="Disordered" evidence="4">
    <location>
        <begin position="1469"/>
        <end position="1643"/>
    </location>
</feature>
<dbReference type="CDD" id="cd06734">
    <property type="entry name" value="PDZ4_MAGI-1_3-like"/>
    <property type="match status" value="1"/>
</dbReference>
<feature type="region of interest" description="Disordered" evidence="4">
    <location>
        <begin position="1315"/>
        <end position="1343"/>
    </location>
</feature>
<dbReference type="Pfam" id="PF00595">
    <property type="entry name" value="PDZ"/>
    <property type="match status" value="4"/>
</dbReference>
<dbReference type="InterPro" id="IPR001202">
    <property type="entry name" value="WW_dom"/>
</dbReference>
<keyword evidence="3" id="KW-0472">Membrane</keyword>
<dbReference type="CDD" id="cd06731">
    <property type="entry name" value="PDZ1_MAGI-1_3-like"/>
    <property type="match status" value="1"/>
</dbReference>
<feature type="region of interest" description="Disordered" evidence="4">
    <location>
        <begin position="1169"/>
        <end position="1204"/>
    </location>
</feature>
<feature type="region of interest" description="Disordered" evidence="4">
    <location>
        <begin position="1994"/>
        <end position="2098"/>
    </location>
</feature>
<feature type="region of interest" description="Disordered" evidence="4">
    <location>
        <begin position="1847"/>
        <end position="1900"/>
    </location>
</feature>
<feature type="compositionally biased region" description="Low complexity" evidence="4">
    <location>
        <begin position="1469"/>
        <end position="1488"/>
    </location>
</feature>
<feature type="compositionally biased region" description="Basic and acidic residues" evidence="4">
    <location>
        <begin position="1508"/>
        <end position="1519"/>
    </location>
</feature>
<feature type="compositionally biased region" description="Polar residues" evidence="4">
    <location>
        <begin position="1599"/>
        <end position="1618"/>
    </location>
</feature>
<dbReference type="SMART" id="SM00456">
    <property type="entry name" value="WW"/>
    <property type="match status" value="2"/>
</dbReference>
<accession>A0AAV2PL35</accession>
<dbReference type="FunFam" id="2.30.42.10:FF:000005">
    <property type="entry name" value="Membrane associated guanylate kinase, WW and PDZ domain containing 1"/>
    <property type="match status" value="1"/>
</dbReference>
<feature type="domain" description="PDZ" evidence="7">
    <location>
        <begin position="1055"/>
        <end position="1125"/>
    </location>
</feature>
<feature type="region of interest" description="Disordered" evidence="4">
    <location>
        <begin position="908"/>
        <end position="930"/>
    </location>
</feature>
<feature type="domain" description="PDZ" evidence="7">
    <location>
        <begin position="1667"/>
        <end position="1749"/>
    </location>
</feature>
<dbReference type="InterPro" id="IPR008144">
    <property type="entry name" value="Guanylate_kin-like_dom"/>
</dbReference>
<dbReference type="SUPFAM" id="SSF52540">
    <property type="entry name" value="P-loop containing nucleoside triphosphate hydrolases"/>
    <property type="match status" value="1"/>
</dbReference>
<sequence length="2110" mass="228422">SSMETVATASPRYENAWPSSIITIAPSEQPPASQHVDDSSSGGYLACGPTPTRPPPTGAPAAASNNGEDYVDVHDAEALWGLVSDTGLVTHDSSADSALGSVVDISLGQLSDSFDTNKGQESDTPRVHLTDSGDSSGLMVDKEAPCAQLLIPGVTKFTSSTTTLRSQLSSTSLLIRGGGGHNDTFGSSRTVGGSSSQATLSGLGYEAETEGTTIADGCSIGSSVGSWRWCEAPSEGRLGPTAASCSSLATTGQFSRGSATRLSQLIFSSVPSLGDPTLLTDHVKRQAIYASSPVIHKDQPRYQHGHRRYLPSTTTTTTTATTTTSTASNNVLQTTYVFTPSPFTTRRIHFAASSKPCSSEGRANNPPVTKRLHKNDKKKGSLTRDLRQYLNTRFVKGSVDHELQNSIRDNVYLRTVPVTTRSPRQGEVNGVDYTFLSKDEFKALQKSGNLLESGVYDGNHYGTPKPPSSPPEYLGRGASGNSGAPGSSVLPGAHPSSEGKRRRNRSNVEAMAANTTHTGPPPDPPGPYPQPAYGPPNVEGGQHPPDSPNSGELGPLPPNWEKAYTENGEPYYIDHVAGTSSWLDPRLARVQKRNAEDCGEDELPFGWERIDDPQYGTYYIDHVNRKTQYENPVMIAKKHITTSAQPSPAGESSGNNTFPRQKKPLPEGVNNSMGSDAAASGGSVRSHRSNSECSVNPTSHTGLMPCLPCLPCLAPEGSTKDSKLQVQAQQTYIRVHNPMDKTSLPRPRSLSPNHKLLPDFSKKNSPSNNLSSSPSNNRRPPLTISNPMDPIHLASGTPGLKAINLMQDLPSIAKPNNIVLSSSNKNILNDSISSPSNENNINLASSNNDVRCQRFSVNYDPIRKQQQKEVKNPTLNQTIVPDFAKPHFPSYQNVLIGNGINNIQPRVPQASSSPKLLHPSNSNQGTLGRPTATTFPSPWGYNNGYPFRRDPLWSQPYNRMSTPSRFSTPNRYSLTRFLSSPLPSLEDLDSSYPNVVHQRSFSSQYPYYTLTPSSSPLYRPSEDPIVSGGSLTRKERSTAVVFTRNPAELQGEFIRTSLVKSSRGLGFTIVGGDDNEEEFLQIKSVVPNGPAWQDGKLRTGDVLVYVGDTCVLGYTHADVVNMFQNIDPGRTVYLEVCRGYPIPFDPNDPNTEFVTTVAVTSADSRSSKSVFGEGYERSRNNSSESMNTAKSMPDLSNPERVQQVPRPGSADLLSSENFDHTPDILDFYPSALSKPEYLTIPIVKGSNGFGFTIADSAYGQKVKKILDRGRCKNLNESDILVDINNINVKGMSHTEVVQVLKECPHGQEAVVMVQRGGLSSPSKSRAQQQLPRKEPNTPTKSSAVAGLFRSKTPTADMYSNQTKEIIPNRPKTPLVDTRNRPKTPNMMVNTGETDERVADGLDYRGGQGPYTSTSAPYPGAFSYIGGGPPQGDVPYDHQGKVNNMTAQMGQVNISETNNYENYNADIKLQQQQQQHQHNNSYPNYQHNNLYPQDHYHNNPQDPAFYQPHHNDQYEYDAKRNTAKTPTKDYGPGYSQYSYYNNNNSNNSNINNNHNLSLEQNSGYGYMNYPKDSYDLPRQDSGYSSQAQIPPARNPYPPNYGQNNSAGHNSQAYNSQGDSLTRRKESTSFEYEHPAPVSMPRFPDGRYSVNPRVPPTGSNGNLAFQEFTVTLRRQDTGFGFRIVGGTEEGSQVSIGHIVPGGAADQDGSVTTGDDIVGVDGESVVGASHHRVVQLMAAAGSHGQVTLTLRRRVHHSSEIHNMSMEMQFPYDLTVTRRENEGFGFVIISSVTKSGSTIGRIIEGSPAERCGHLHVGDRILAVNGVDIKTLHHGHIVNLIKESGYSVTLTIGPPRDDASSTTSNSQQSSQGSMILAQATPVATPSGPPSHSTSNPKAESEAGDDGEYYSVELARGTRGFGFSIRGGREFHNMPLFVLRIAENGPAAEDGKLKVGDQLMEINGMSTKDMTHADAIELIKQCGATVALLVKRGGKLPSHLDPMSASSLGSPVGPQPPGTNIRSTATLPPPSPGSAGQNYPPPGPPYSSHDAYHQPQTSSAAYPPVYPHNGSVRGPQPLHSSPATQYPPPLTPNGPLSQSSPRVVGADSYYWNHRQM</sequence>
<feature type="compositionally biased region" description="Low complexity" evidence="4">
    <location>
        <begin position="475"/>
        <end position="488"/>
    </location>
</feature>
<dbReference type="PANTHER" id="PTHR10316">
    <property type="entry name" value="MEMBRANE ASSOCIATED GUANYLATE KINASE-RELATED"/>
    <property type="match status" value="1"/>
</dbReference>
<feature type="region of interest" description="Disordered" evidence="4">
    <location>
        <begin position="25"/>
        <end position="65"/>
    </location>
</feature>
<dbReference type="GO" id="GO:0005737">
    <property type="term" value="C:cytoplasm"/>
    <property type="evidence" value="ECO:0007669"/>
    <property type="project" value="TreeGrafter"/>
</dbReference>
<dbReference type="PROSITE" id="PS00856">
    <property type="entry name" value="GUANYLATE_KINASE_1"/>
    <property type="match status" value="1"/>
</dbReference>
<dbReference type="SMART" id="SM00072">
    <property type="entry name" value="GuKc"/>
    <property type="match status" value="1"/>
</dbReference>
<dbReference type="FunFam" id="2.20.70.10:FF:000001">
    <property type="entry name" value="Membrane-associated guanylate kinase, WW and PDZ domain-containing protein 1"/>
    <property type="match status" value="1"/>
</dbReference>
<dbReference type="PROSITE" id="PS01159">
    <property type="entry name" value="WW_DOMAIN_1"/>
    <property type="match status" value="2"/>
</dbReference>
<evidence type="ECO:0008006" key="10">
    <source>
        <dbReference type="Google" id="ProtNLM"/>
    </source>
</evidence>
<comment type="subcellular location">
    <subcellularLocation>
        <location evidence="1">Membrane</location>
        <topology evidence="1">Peripheral membrane protein</topology>
    </subcellularLocation>
</comment>